<comment type="similarity">
    <text evidence="3">Belongs to the YihI family.</text>
</comment>
<evidence type="ECO:0000256" key="4">
    <source>
        <dbReference type="SAM" id="MobiDB-lite"/>
    </source>
</evidence>
<feature type="compositionally biased region" description="Basic and acidic residues" evidence="4">
    <location>
        <begin position="23"/>
        <end position="32"/>
    </location>
</feature>
<feature type="compositionally biased region" description="Basic and acidic residues" evidence="4">
    <location>
        <begin position="51"/>
        <end position="68"/>
    </location>
</feature>
<feature type="region of interest" description="Disordered" evidence="4">
    <location>
        <begin position="1"/>
        <end position="75"/>
    </location>
</feature>
<organism evidence="5 6">
    <name type="scientific">Vibrio porteresiae DSM 19223</name>
    <dbReference type="NCBI Taxonomy" id="1123496"/>
    <lineage>
        <taxon>Bacteria</taxon>
        <taxon>Pseudomonadati</taxon>
        <taxon>Pseudomonadota</taxon>
        <taxon>Gammaproteobacteria</taxon>
        <taxon>Vibrionales</taxon>
        <taxon>Vibrionaceae</taxon>
        <taxon>Vibrio</taxon>
    </lineage>
</organism>
<accession>A0ABZ0QDT7</accession>
<keyword evidence="6" id="KW-1185">Reference proteome</keyword>
<comment type="subunit">
    <text evidence="3">Interacts with Der.</text>
</comment>
<keyword evidence="1 3" id="KW-0343">GTPase activation</keyword>
<dbReference type="Proteomes" id="UP001304071">
    <property type="component" value="Chromosome 1"/>
</dbReference>
<reference evidence="5 6" key="1">
    <citation type="submission" date="2023-11" db="EMBL/GenBank/DDBJ databases">
        <title>Plant-associative lifestyle of Vibrio porteresiae and its evolutionary dynamics.</title>
        <authorList>
            <person name="Rameshkumar N."/>
            <person name="Kirti K."/>
        </authorList>
    </citation>
    <scope>NUCLEOTIDE SEQUENCE [LARGE SCALE GENOMIC DNA]</scope>
    <source>
        <strain evidence="5 6">MSSRF30</strain>
    </source>
</reference>
<comment type="function">
    <text evidence="3">A GTPase-activating protein (GAP) that modifies Der/EngA GTPase function. May play a role in ribosome biogenesis.</text>
</comment>
<dbReference type="EMBL" id="CP138203">
    <property type="protein sequence ID" value="WPC74040.1"/>
    <property type="molecule type" value="Genomic_DNA"/>
</dbReference>
<dbReference type="Pfam" id="PF04220">
    <property type="entry name" value="YihI"/>
    <property type="match status" value="1"/>
</dbReference>
<gene>
    <name evidence="3 5" type="primary">yihI</name>
    <name evidence="5" type="ORF">R8Z52_01805</name>
</gene>
<keyword evidence="2 3" id="KW-0690">Ribosome biogenesis</keyword>
<evidence type="ECO:0000256" key="2">
    <source>
        <dbReference type="ARBA" id="ARBA00022517"/>
    </source>
</evidence>
<feature type="compositionally biased region" description="Basic residues" evidence="4">
    <location>
        <begin position="33"/>
        <end position="47"/>
    </location>
</feature>
<feature type="compositionally biased region" description="Acidic residues" evidence="4">
    <location>
        <begin position="150"/>
        <end position="161"/>
    </location>
</feature>
<dbReference type="InterPro" id="IPR007336">
    <property type="entry name" value="YihI"/>
</dbReference>
<proteinExistence type="inferred from homology"/>
<evidence type="ECO:0000256" key="3">
    <source>
        <dbReference type="HAMAP-Rule" id="MF_01058"/>
    </source>
</evidence>
<feature type="region of interest" description="Disordered" evidence="4">
    <location>
        <begin position="150"/>
        <end position="177"/>
    </location>
</feature>
<dbReference type="HAMAP" id="MF_01058">
    <property type="entry name" value="GAP_YihI"/>
    <property type="match status" value="1"/>
</dbReference>
<evidence type="ECO:0000313" key="6">
    <source>
        <dbReference type="Proteomes" id="UP001304071"/>
    </source>
</evidence>
<evidence type="ECO:0000256" key="1">
    <source>
        <dbReference type="ARBA" id="ARBA00022468"/>
    </source>
</evidence>
<evidence type="ECO:0000313" key="5">
    <source>
        <dbReference type="EMBL" id="WPC74040.1"/>
    </source>
</evidence>
<protein>
    <recommendedName>
        <fullName evidence="3">Der GTPase-activating protein YihI</fullName>
    </recommendedName>
</protein>
<name>A0ABZ0QDT7_9VIBR</name>
<sequence>MSRSKKSRKPGSNGAADVIVVRNRSEADVEGRLRKKQKKHKGLKSGSRHSVAQEHATKTSAHAKDPRVGSKKLIPLVVEAKKKPSKQERRVSAEQELEMLENDAQLNVLLDRIDNGEKLGAGLQKYVDEKLDRIEVLMKQLGLYDEVLEDDDEEEEFDDEPVVVPTSKAKSRRSYSDEELLAQFEDTDLDEYKD</sequence>
<dbReference type="NCBIfam" id="NF003560">
    <property type="entry name" value="PRK05244.1-1"/>
    <property type="match status" value="1"/>
</dbReference>